<dbReference type="InterPro" id="IPR050498">
    <property type="entry name" value="Ycf3"/>
</dbReference>
<dbReference type="PROSITE" id="PS50005">
    <property type="entry name" value="TPR"/>
    <property type="match status" value="3"/>
</dbReference>
<keyword evidence="2 3" id="KW-0802">TPR repeat</keyword>
<dbReference type="SMART" id="SM00028">
    <property type="entry name" value="TPR"/>
    <property type="match status" value="3"/>
</dbReference>
<feature type="repeat" description="TPR" evidence="3">
    <location>
        <begin position="345"/>
        <end position="378"/>
    </location>
</feature>
<dbReference type="PANTHER" id="PTHR44858">
    <property type="entry name" value="TETRATRICOPEPTIDE REPEAT PROTEIN 6"/>
    <property type="match status" value="1"/>
</dbReference>
<dbReference type="PANTHER" id="PTHR44858:SF1">
    <property type="entry name" value="UDP-N-ACETYLGLUCOSAMINE--PEPTIDE N-ACETYLGLUCOSAMINYLTRANSFERASE SPINDLY-RELATED"/>
    <property type="match status" value="1"/>
</dbReference>
<keyword evidence="6" id="KW-1185">Reference proteome</keyword>
<dbReference type="Proteomes" id="UP000032266">
    <property type="component" value="Chromosome"/>
</dbReference>
<sequence>MRKILFSLPVLFSALCSFQAQAGDIKVLSAVVKDQSIDNAQIIWQRTGESSQQAVTNASGVASMPANLSDDGDTTMIINKSGYSTLVVRCPCDNFTYALSPVMQNLDGLRVVLTWGRSPEDLDSHLSYPGNHVFYENKRGNDANLDVDDTDSYGPETITIEQKHSGQRYVYAVHDYTHGSGNAKDSTAMSFSHARVEVYVGQTLIRTYNVKQDTTATSWIVFGIDENGAFHDINQYLSLSRQGMAQHMASLIEAASFEDHSLITPAIKQEAKRINTKGESLYHEQKLEDAMYAFQDAINLYPSYGQAYSNLGLTYQKLDRTAEALWANRKAIELASGDTKNRVQASSYYNIARIYEASGRWQEALDNFRQAKSLREHSAYDKGIARMLEKLQQAQ</sequence>
<gene>
    <name evidence="5" type="ORF">YC6258_05204</name>
</gene>
<dbReference type="InterPro" id="IPR019734">
    <property type="entry name" value="TPR_rpt"/>
</dbReference>
<feature type="repeat" description="TPR" evidence="3">
    <location>
        <begin position="305"/>
        <end position="338"/>
    </location>
</feature>
<organism evidence="5 6">
    <name type="scientific">Gynuella sunshinyii YC6258</name>
    <dbReference type="NCBI Taxonomy" id="1445510"/>
    <lineage>
        <taxon>Bacteria</taxon>
        <taxon>Pseudomonadati</taxon>
        <taxon>Pseudomonadota</taxon>
        <taxon>Gammaproteobacteria</taxon>
        <taxon>Oceanospirillales</taxon>
        <taxon>Saccharospirillaceae</taxon>
        <taxon>Gynuella</taxon>
    </lineage>
</organism>
<reference evidence="5 6" key="1">
    <citation type="submission" date="2014-01" db="EMBL/GenBank/DDBJ databases">
        <title>Full genme sequencing of cellulolytic bacterium Gynuella sunshinyii YC6258T gen. nov., sp. nov.</title>
        <authorList>
            <person name="Khan H."/>
            <person name="Chung E.J."/>
            <person name="Chung Y.R."/>
        </authorList>
    </citation>
    <scope>NUCLEOTIDE SEQUENCE [LARGE SCALE GENOMIC DNA]</scope>
    <source>
        <strain evidence="5 6">YC6258</strain>
    </source>
</reference>
<evidence type="ECO:0000256" key="3">
    <source>
        <dbReference type="PROSITE-ProRule" id="PRU00339"/>
    </source>
</evidence>
<dbReference type="AlphaFoldDB" id="A0A0C5W3P1"/>
<dbReference type="SUPFAM" id="SSF48452">
    <property type="entry name" value="TPR-like"/>
    <property type="match status" value="1"/>
</dbReference>
<keyword evidence="4" id="KW-0732">Signal</keyword>
<dbReference type="EMBL" id="CP007142">
    <property type="protein sequence ID" value="AJQ97234.1"/>
    <property type="molecule type" value="Genomic_DNA"/>
</dbReference>
<evidence type="ECO:0000313" key="6">
    <source>
        <dbReference type="Proteomes" id="UP000032266"/>
    </source>
</evidence>
<dbReference type="Gene3D" id="1.25.40.10">
    <property type="entry name" value="Tetratricopeptide repeat domain"/>
    <property type="match status" value="1"/>
</dbReference>
<feature type="repeat" description="TPR" evidence="3">
    <location>
        <begin position="271"/>
        <end position="304"/>
    </location>
</feature>
<proteinExistence type="predicted"/>
<dbReference type="OrthoDB" id="5624957at2"/>
<dbReference type="STRING" id="1445510.YC6258_05204"/>
<evidence type="ECO:0000256" key="2">
    <source>
        <dbReference type="ARBA" id="ARBA00022803"/>
    </source>
</evidence>
<dbReference type="KEGG" id="gsn:YC6258_05204"/>
<feature type="chain" id="PRO_5002184054" evidence="4">
    <location>
        <begin position="23"/>
        <end position="395"/>
    </location>
</feature>
<evidence type="ECO:0000256" key="4">
    <source>
        <dbReference type="SAM" id="SignalP"/>
    </source>
</evidence>
<feature type="signal peptide" evidence="4">
    <location>
        <begin position="1"/>
        <end position="22"/>
    </location>
</feature>
<keyword evidence="1" id="KW-0677">Repeat</keyword>
<dbReference type="PATRIC" id="fig|1445510.3.peg.5167"/>
<evidence type="ECO:0000313" key="5">
    <source>
        <dbReference type="EMBL" id="AJQ97234.1"/>
    </source>
</evidence>
<dbReference type="Pfam" id="PF13424">
    <property type="entry name" value="TPR_12"/>
    <property type="match status" value="1"/>
</dbReference>
<name>A0A0C5W3P1_9GAMM</name>
<evidence type="ECO:0000256" key="1">
    <source>
        <dbReference type="ARBA" id="ARBA00022737"/>
    </source>
</evidence>
<dbReference type="InterPro" id="IPR011990">
    <property type="entry name" value="TPR-like_helical_dom_sf"/>
</dbReference>
<dbReference type="RefSeq" id="WP_044619025.1">
    <property type="nucleotide sequence ID" value="NZ_CP007142.1"/>
</dbReference>
<accession>A0A0C5W3P1</accession>
<dbReference type="HOGENOM" id="CLU_791656_0_0_6"/>
<protein>
    <submittedName>
        <fullName evidence="5">Uncharacterized protein</fullName>
    </submittedName>
</protein>